<evidence type="ECO:0000313" key="7">
    <source>
        <dbReference type="Proteomes" id="UP000807716"/>
    </source>
</evidence>
<dbReference type="GO" id="GO:0003841">
    <property type="term" value="F:1-acylglycerol-3-phosphate O-acyltransferase activity"/>
    <property type="evidence" value="ECO:0007669"/>
    <property type="project" value="TreeGrafter"/>
</dbReference>
<comment type="similarity">
    <text evidence="1">Belongs to the 1-acyl-sn-glycerol-3-phosphate acyltransferase family.</text>
</comment>
<dbReference type="GO" id="GO:0012505">
    <property type="term" value="C:endomembrane system"/>
    <property type="evidence" value="ECO:0007669"/>
    <property type="project" value="TreeGrafter"/>
</dbReference>
<dbReference type="CDD" id="cd07990">
    <property type="entry name" value="LPLAT_LCLAT1-like"/>
    <property type="match status" value="1"/>
</dbReference>
<accession>A0A9P6U6J2</accession>
<dbReference type="PANTHER" id="PTHR10983:SF24">
    <property type="entry name" value="1-ACYLGLYCEROL-3-PHOSPHATE O-ACYLTRANSFERASE 3, ISOFORM E-RELATED"/>
    <property type="match status" value="1"/>
</dbReference>
<dbReference type="SUPFAM" id="SSF69593">
    <property type="entry name" value="Glycerol-3-phosphate (1)-acyltransferase"/>
    <property type="match status" value="1"/>
</dbReference>
<evidence type="ECO:0000256" key="3">
    <source>
        <dbReference type="ARBA" id="ARBA00023315"/>
    </source>
</evidence>
<keyword evidence="2" id="KW-0808">Transferase</keyword>
<dbReference type="Pfam" id="PF16076">
    <property type="entry name" value="Acyltransf_C"/>
    <property type="match status" value="1"/>
</dbReference>
<dbReference type="EMBL" id="JAAAJB010000205">
    <property type="protein sequence ID" value="KAG0261835.1"/>
    <property type="molecule type" value="Genomic_DNA"/>
</dbReference>
<keyword evidence="3" id="KW-0012">Acyltransferase</keyword>
<feature type="domain" description="Phospholipid/glycerol acyltransferase" evidence="5">
    <location>
        <begin position="79"/>
        <end position="184"/>
    </location>
</feature>
<feature type="transmembrane region" description="Helical" evidence="4">
    <location>
        <begin position="111"/>
        <end position="128"/>
    </location>
</feature>
<evidence type="ECO:0000256" key="2">
    <source>
        <dbReference type="ARBA" id="ARBA00022679"/>
    </source>
</evidence>
<evidence type="ECO:0000259" key="5">
    <source>
        <dbReference type="SMART" id="SM00563"/>
    </source>
</evidence>
<organism evidence="6 7">
    <name type="scientific">Actinomortierella ambigua</name>
    <dbReference type="NCBI Taxonomy" id="1343610"/>
    <lineage>
        <taxon>Eukaryota</taxon>
        <taxon>Fungi</taxon>
        <taxon>Fungi incertae sedis</taxon>
        <taxon>Mucoromycota</taxon>
        <taxon>Mortierellomycotina</taxon>
        <taxon>Mortierellomycetes</taxon>
        <taxon>Mortierellales</taxon>
        <taxon>Mortierellaceae</taxon>
        <taxon>Actinomortierella</taxon>
    </lineage>
</organism>
<keyword evidence="4" id="KW-1133">Transmembrane helix</keyword>
<evidence type="ECO:0000313" key="6">
    <source>
        <dbReference type="EMBL" id="KAG0261835.1"/>
    </source>
</evidence>
<dbReference type="SMART" id="SM00563">
    <property type="entry name" value="PlsC"/>
    <property type="match status" value="1"/>
</dbReference>
<keyword evidence="4" id="KW-0812">Transmembrane</keyword>
<feature type="transmembrane region" description="Helical" evidence="4">
    <location>
        <begin position="12"/>
        <end position="36"/>
    </location>
</feature>
<name>A0A9P6U6J2_9FUNG</name>
<keyword evidence="7" id="KW-1185">Reference proteome</keyword>
<evidence type="ECO:0000256" key="1">
    <source>
        <dbReference type="ARBA" id="ARBA00008655"/>
    </source>
</evidence>
<keyword evidence="4" id="KW-0472">Membrane</keyword>
<dbReference type="PANTHER" id="PTHR10983">
    <property type="entry name" value="1-ACYLGLYCEROL-3-PHOSPHATE ACYLTRANSFERASE-RELATED"/>
    <property type="match status" value="1"/>
</dbReference>
<reference evidence="6" key="1">
    <citation type="journal article" date="2020" name="Fungal Divers.">
        <title>Resolving the Mortierellaceae phylogeny through synthesis of multi-gene phylogenetics and phylogenomics.</title>
        <authorList>
            <person name="Vandepol N."/>
            <person name="Liber J."/>
            <person name="Desiro A."/>
            <person name="Na H."/>
            <person name="Kennedy M."/>
            <person name="Barry K."/>
            <person name="Grigoriev I.V."/>
            <person name="Miller A.N."/>
            <person name="O'Donnell K."/>
            <person name="Stajich J.E."/>
            <person name="Bonito G."/>
        </authorList>
    </citation>
    <scope>NUCLEOTIDE SEQUENCE</scope>
    <source>
        <strain evidence="6">BC1065</strain>
    </source>
</reference>
<protein>
    <recommendedName>
        <fullName evidence="5">Phospholipid/glycerol acyltransferase domain-containing protein</fullName>
    </recommendedName>
</protein>
<sequence length="295" mass="34297">MLELILRPTKAALYGSALFGFCSVLNVIQVCSLLLAPFSKRWFYEVNARVAGSMWKVMQRRHGARITFSGEKIPYGESALVFANHRSFVDFYMIHSVAARRGMVNYMKIPFYGWGMWIMGMLFINRNWQRDQIKINKMFGRILDIEAPVWVASFLEGSRLTATKLAASQQFMQSRGLPLLSNVLMPRTKGFIACVQKFRGTHVKYVYDFTIAYYHRTKGFGVPPNLVRVHTAQLSPEYKFHIHCNRYLLDDLPEDEDKLSEWVLQRYVEKDAFLESMKETWTDSIEGGIWTESWP</sequence>
<evidence type="ECO:0000256" key="4">
    <source>
        <dbReference type="SAM" id="Phobius"/>
    </source>
</evidence>
<dbReference type="InterPro" id="IPR032098">
    <property type="entry name" value="Acyltransf_C"/>
</dbReference>
<dbReference type="OrthoDB" id="189226at2759"/>
<dbReference type="Proteomes" id="UP000807716">
    <property type="component" value="Unassembled WGS sequence"/>
</dbReference>
<proteinExistence type="inferred from homology"/>
<dbReference type="AlphaFoldDB" id="A0A9P6U6J2"/>
<gene>
    <name evidence="6" type="ORF">DFQ27_002758</name>
</gene>
<dbReference type="Pfam" id="PF01553">
    <property type="entry name" value="Acyltransferase"/>
    <property type="match status" value="1"/>
</dbReference>
<comment type="caution">
    <text evidence="6">The sequence shown here is derived from an EMBL/GenBank/DDBJ whole genome shotgun (WGS) entry which is preliminary data.</text>
</comment>
<dbReference type="InterPro" id="IPR002123">
    <property type="entry name" value="Plipid/glycerol_acylTrfase"/>
</dbReference>